<dbReference type="InterPro" id="IPR027417">
    <property type="entry name" value="P-loop_NTPase"/>
</dbReference>
<dbReference type="NCBIfam" id="TIGR01613">
    <property type="entry name" value="primase_Cterm"/>
    <property type="match status" value="1"/>
</dbReference>
<dbReference type="Pfam" id="PF08706">
    <property type="entry name" value="D5_N"/>
    <property type="match status" value="1"/>
</dbReference>
<dbReference type="GO" id="GO:0005524">
    <property type="term" value="F:ATP binding"/>
    <property type="evidence" value="ECO:0007669"/>
    <property type="project" value="UniProtKB-KW"/>
</dbReference>
<dbReference type="Gene3D" id="3.40.50.300">
    <property type="entry name" value="P-loop containing nucleotide triphosphate hydrolases"/>
    <property type="match status" value="1"/>
</dbReference>
<dbReference type="InterPro" id="IPR014015">
    <property type="entry name" value="Helicase_SF3_DNA-vir"/>
</dbReference>
<dbReference type="EMBL" id="FMJC01000001">
    <property type="protein sequence ID" value="SCM70023.1"/>
    <property type="molecule type" value="Genomic_DNA"/>
</dbReference>
<dbReference type="InterPro" id="IPR014818">
    <property type="entry name" value="Phage/plasmid_primase_P4_C"/>
</dbReference>
<sequence length="540" mass="60849">MATEKHGDLEAAGTAINAAMEAMAASVAAKVQEEEASVKVDTPPAEAITPDFVAKCAGFAEKGDGILHSALFRGKLVYVPETKTWYRWIGQQWESTHIHRVEASVDEVGLKYREIAAHYDKLAQDAVDAGDEALGAKFAAAAERLRKRSGYLNSSKGVNACIKFTLANQEPLITKPDVWDKDPWLLGVTNGVVDLRTGEHRPGRPSDYMRRACPVEWSGLNAPATVWEQSLSEILGAYDGVIDYVQKVLGYAITGMSTEPLFLMLYGDRGRNGKTVIMETLKKVLGPYMGPVPAEMLLDRNVPKDPDSASPTIMNLNGLRVVWASETNENRRFSTSQVKLLSGSDSLTGRYLWDKENTEFRPTHTLFLLTNFLPRAPAHDSAFWERLRMINFPYRFVDQPKGEYDRQRNPKLEKHLEDELPGILAWLVRGCLKFQKEGLIPPVAITQWTADYRVEEDTMQLFIDHCLEQTDAEYRLSATEVYEVYQVWHKKFVSAKTVPSMHLFGRQLSAKVDRRKVGGHTYYFGYDFSEDGERMRPVSK</sequence>
<keyword evidence="1" id="KW-0547">Nucleotide-binding</keyword>
<dbReference type="InterPro" id="IPR006500">
    <property type="entry name" value="Helicase_put_C_phage/plasmid"/>
</dbReference>
<name>A0A212KXM5_9BACT</name>
<dbReference type="InterPro" id="IPR051620">
    <property type="entry name" value="ORF904-like_C"/>
</dbReference>
<organism evidence="5">
    <name type="scientific">uncultured Desulfovibrio sp</name>
    <dbReference type="NCBI Taxonomy" id="167968"/>
    <lineage>
        <taxon>Bacteria</taxon>
        <taxon>Pseudomonadati</taxon>
        <taxon>Thermodesulfobacteriota</taxon>
        <taxon>Desulfovibrionia</taxon>
        <taxon>Desulfovibrionales</taxon>
        <taxon>Desulfovibrionaceae</taxon>
        <taxon>Desulfovibrio</taxon>
        <taxon>environmental samples</taxon>
    </lineage>
</organism>
<dbReference type="PROSITE" id="PS51206">
    <property type="entry name" value="SF3_HELICASE_1"/>
    <property type="match status" value="1"/>
</dbReference>
<evidence type="ECO:0000259" key="4">
    <source>
        <dbReference type="PROSITE" id="PS51206"/>
    </source>
</evidence>
<dbReference type="AlphaFoldDB" id="A0A212KXM5"/>
<keyword evidence="3" id="KW-0067">ATP-binding</keyword>
<accession>A0A212KXM5</accession>
<dbReference type="PANTHER" id="PTHR35372:SF2">
    <property type="entry name" value="SF3 HELICASE DOMAIN-CONTAINING PROTEIN"/>
    <property type="match status" value="1"/>
</dbReference>
<dbReference type="RefSeq" id="WP_296934355.1">
    <property type="nucleotide sequence ID" value="NZ_LT608333.1"/>
</dbReference>
<gene>
    <name evidence="5" type="ORF">KL86DES1_10138</name>
</gene>
<proteinExistence type="predicted"/>
<dbReference type="PANTHER" id="PTHR35372">
    <property type="entry name" value="ATP BINDING PROTEIN-RELATED"/>
    <property type="match status" value="1"/>
</dbReference>
<reference evidence="5" key="1">
    <citation type="submission" date="2016-08" db="EMBL/GenBank/DDBJ databases">
        <authorList>
            <person name="Seilhamer J.J."/>
        </authorList>
    </citation>
    <scope>NUCLEOTIDE SEQUENCE</scope>
    <source>
        <strain evidence="5">86-1</strain>
    </source>
</reference>
<keyword evidence="2" id="KW-0378">Hydrolase</keyword>
<evidence type="ECO:0000313" key="5">
    <source>
        <dbReference type="EMBL" id="SCM70023.1"/>
    </source>
</evidence>
<feature type="domain" description="SF3 helicase" evidence="4">
    <location>
        <begin position="240"/>
        <end position="405"/>
    </location>
</feature>
<dbReference type="SMART" id="SM00885">
    <property type="entry name" value="D5_N"/>
    <property type="match status" value="1"/>
</dbReference>
<dbReference type="GO" id="GO:0016787">
    <property type="term" value="F:hydrolase activity"/>
    <property type="evidence" value="ECO:0007669"/>
    <property type="project" value="UniProtKB-KW"/>
</dbReference>
<protein>
    <recommendedName>
        <fullName evidence="4">SF3 helicase domain-containing protein</fullName>
    </recommendedName>
</protein>
<evidence type="ECO:0000256" key="2">
    <source>
        <dbReference type="ARBA" id="ARBA00022801"/>
    </source>
</evidence>
<evidence type="ECO:0000256" key="1">
    <source>
        <dbReference type="ARBA" id="ARBA00022741"/>
    </source>
</evidence>
<evidence type="ECO:0000256" key="3">
    <source>
        <dbReference type="ARBA" id="ARBA00022840"/>
    </source>
</evidence>